<keyword evidence="2 9" id="KW-0963">Cytoplasm</keyword>
<evidence type="ECO:0000256" key="2">
    <source>
        <dbReference type="ARBA" id="ARBA00022490"/>
    </source>
</evidence>
<comment type="subcellular location">
    <subcellularLocation>
        <location evidence="1 9">Cytoplasm</location>
    </subcellularLocation>
</comment>
<dbReference type="PANTHER" id="PTHR17490:SF18">
    <property type="entry name" value="THREONYLCARBAMOYL-AMP SYNTHASE"/>
    <property type="match status" value="1"/>
</dbReference>
<dbReference type="InterPro" id="IPR050156">
    <property type="entry name" value="TC-AMP_synthase_SUA5"/>
</dbReference>
<evidence type="ECO:0000313" key="12">
    <source>
        <dbReference type="Proteomes" id="UP000295793"/>
    </source>
</evidence>
<keyword evidence="4 9" id="KW-0819">tRNA processing</keyword>
<gene>
    <name evidence="9" type="primary">tsaC</name>
    <name evidence="11" type="ORF">BCF53_101234</name>
</gene>
<dbReference type="RefSeq" id="WP_132699029.1">
    <property type="nucleotide sequence ID" value="NZ_SLZR01000001.1"/>
</dbReference>
<dbReference type="EC" id="2.7.7.87" evidence="9"/>
<dbReference type="PANTHER" id="PTHR17490">
    <property type="entry name" value="SUA5"/>
    <property type="match status" value="1"/>
</dbReference>
<evidence type="ECO:0000256" key="3">
    <source>
        <dbReference type="ARBA" id="ARBA00022679"/>
    </source>
</evidence>
<evidence type="ECO:0000256" key="4">
    <source>
        <dbReference type="ARBA" id="ARBA00022694"/>
    </source>
</evidence>
<dbReference type="NCBIfam" id="TIGR00057">
    <property type="entry name" value="L-threonylcarbamoyladenylate synthase"/>
    <property type="match status" value="1"/>
</dbReference>
<evidence type="ECO:0000256" key="6">
    <source>
        <dbReference type="ARBA" id="ARBA00022741"/>
    </source>
</evidence>
<keyword evidence="6 9" id="KW-0547">Nucleotide-binding</keyword>
<dbReference type="InterPro" id="IPR023535">
    <property type="entry name" value="TC-AMP_synthase"/>
</dbReference>
<dbReference type="GO" id="GO:0005737">
    <property type="term" value="C:cytoplasm"/>
    <property type="evidence" value="ECO:0007669"/>
    <property type="project" value="UniProtKB-SubCell"/>
</dbReference>
<dbReference type="InterPro" id="IPR017945">
    <property type="entry name" value="DHBP_synth_RibB-like_a/b_dom"/>
</dbReference>
<dbReference type="HAMAP" id="MF_01852">
    <property type="entry name" value="TsaC"/>
    <property type="match status" value="1"/>
</dbReference>
<accession>A0A4R3IBP3</accession>
<evidence type="ECO:0000256" key="7">
    <source>
        <dbReference type="ARBA" id="ARBA00022840"/>
    </source>
</evidence>
<dbReference type="Proteomes" id="UP000295793">
    <property type="component" value="Unassembled WGS sequence"/>
</dbReference>
<dbReference type="SUPFAM" id="SSF55821">
    <property type="entry name" value="YrdC/RibB"/>
    <property type="match status" value="1"/>
</dbReference>
<organism evidence="11 12">
    <name type="scientific">Reinekea marinisedimentorum</name>
    <dbReference type="NCBI Taxonomy" id="230495"/>
    <lineage>
        <taxon>Bacteria</taxon>
        <taxon>Pseudomonadati</taxon>
        <taxon>Pseudomonadota</taxon>
        <taxon>Gammaproteobacteria</taxon>
        <taxon>Oceanospirillales</taxon>
        <taxon>Saccharospirillaceae</taxon>
        <taxon>Reinekea</taxon>
    </lineage>
</organism>
<name>A0A4R3IBP3_9GAMM</name>
<dbReference type="AlphaFoldDB" id="A0A4R3IBP3"/>
<evidence type="ECO:0000256" key="5">
    <source>
        <dbReference type="ARBA" id="ARBA00022695"/>
    </source>
</evidence>
<feature type="domain" description="YrdC-like" evidence="10">
    <location>
        <begin position="5"/>
        <end position="186"/>
    </location>
</feature>
<dbReference type="EMBL" id="SLZR01000001">
    <property type="protein sequence ID" value="TCS43891.1"/>
    <property type="molecule type" value="Genomic_DNA"/>
</dbReference>
<keyword evidence="12" id="KW-1185">Reference proteome</keyword>
<keyword evidence="7 9" id="KW-0067">ATP-binding</keyword>
<dbReference type="GO" id="GO:0005524">
    <property type="term" value="F:ATP binding"/>
    <property type="evidence" value="ECO:0007669"/>
    <property type="project" value="UniProtKB-UniRule"/>
</dbReference>
<dbReference type="GO" id="GO:0002949">
    <property type="term" value="P:tRNA threonylcarbamoyladenosine modification"/>
    <property type="evidence" value="ECO:0007669"/>
    <property type="project" value="UniProtKB-UniRule"/>
</dbReference>
<dbReference type="PROSITE" id="PS51163">
    <property type="entry name" value="YRDC"/>
    <property type="match status" value="1"/>
</dbReference>
<dbReference type="Gene3D" id="3.90.870.10">
    <property type="entry name" value="DHBP synthase"/>
    <property type="match status" value="1"/>
</dbReference>
<dbReference type="Pfam" id="PF01300">
    <property type="entry name" value="Sua5_yciO_yrdC"/>
    <property type="match status" value="1"/>
</dbReference>
<evidence type="ECO:0000256" key="8">
    <source>
        <dbReference type="ARBA" id="ARBA00048366"/>
    </source>
</evidence>
<evidence type="ECO:0000256" key="9">
    <source>
        <dbReference type="HAMAP-Rule" id="MF_01852"/>
    </source>
</evidence>
<evidence type="ECO:0000256" key="1">
    <source>
        <dbReference type="ARBA" id="ARBA00004496"/>
    </source>
</evidence>
<dbReference type="InterPro" id="IPR006070">
    <property type="entry name" value="Sua5-like_dom"/>
</dbReference>
<dbReference type="GO" id="GO:0006450">
    <property type="term" value="P:regulation of translational fidelity"/>
    <property type="evidence" value="ECO:0007669"/>
    <property type="project" value="TreeGrafter"/>
</dbReference>
<reference evidence="11 12" key="1">
    <citation type="submission" date="2019-03" db="EMBL/GenBank/DDBJ databases">
        <title>Genomic Encyclopedia of Archaeal and Bacterial Type Strains, Phase II (KMG-II): from individual species to whole genera.</title>
        <authorList>
            <person name="Goeker M."/>
        </authorList>
    </citation>
    <scope>NUCLEOTIDE SEQUENCE [LARGE SCALE GENOMIC DNA]</scope>
    <source>
        <strain evidence="11 12">DSM 15388</strain>
    </source>
</reference>
<dbReference type="GO" id="GO:0003725">
    <property type="term" value="F:double-stranded RNA binding"/>
    <property type="evidence" value="ECO:0007669"/>
    <property type="project" value="InterPro"/>
</dbReference>
<sequence length="186" mass="19946">MKPFSLTLKRAAATVFSGGVIAYPTEGVFGLGCDPFNADAVGRILDIKKRPVHKGLILIGASLECFKPYIAELSSEQEQRLNESWPGATTWVVPHNGKLPGWVTGNRSSVAIRVPGHPTALALCSELNMPLVSTSANRSGCKPIETALQARIQLGNELDHIVSGNVLTPGKSSQIKDLITNVQYRS</sequence>
<keyword evidence="3 9" id="KW-0808">Transferase</keyword>
<evidence type="ECO:0000259" key="10">
    <source>
        <dbReference type="PROSITE" id="PS51163"/>
    </source>
</evidence>
<comment type="function">
    <text evidence="9">Required for the formation of a threonylcarbamoyl group on adenosine at position 37 (t(6)A37) in tRNAs that read codons beginning with adenine. Catalyzes the conversion of L-threonine, HCO(3)(-)/CO(2) and ATP to give threonylcarbamoyl-AMP (TC-AMP) as the acyladenylate intermediate, with the release of diphosphate.</text>
</comment>
<dbReference type="OrthoDB" id="9814580at2"/>
<comment type="catalytic activity">
    <reaction evidence="8 9">
        <text>L-threonine + hydrogencarbonate + ATP = L-threonylcarbamoyladenylate + diphosphate + H2O</text>
        <dbReference type="Rhea" id="RHEA:36407"/>
        <dbReference type="ChEBI" id="CHEBI:15377"/>
        <dbReference type="ChEBI" id="CHEBI:17544"/>
        <dbReference type="ChEBI" id="CHEBI:30616"/>
        <dbReference type="ChEBI" id="CHEBI:33019"/>
        <dbReference type="ChEBI" id="CHEBI:57926"/>
        <dbReference type="ChEBI" id="CHEBI:73682"/>
        <dbReference type="EC" id="2.7.7.87"/>
    </reaction>
</comment>
<comment type="similarity">
    <text evidence="9">Belongs to the SUA5 family. TsaC subfamily.</text>
</comment>
<dbReference type="GO" id="GO:0000049">
    <property type="term" value="F:tRNA binding"/>
    <property type="evidence" value="ECO:0007669"/>
    <property type="project" value="TreeGrafter"/>
</dbReference>
<comment type="caution">
    <text evidence="11">The sequence shown here is derived from an EMBL/GenBank/DDBJ whole genome shotgun (WGS) entry which is preliminary data.</text>
</comment>
<dbReference type="GO" id="GO:0061710">
    <property type="term" value="F:L-threonylcarbamoyladenylate synthase"/>
    <property type="evidence" value="ECO:0007669"/>
    <property type="project" value="UniProtKB-EC"/>
</dbReference>
<evidence type="ECO:0000313" key="11">
    <source>
        <dbReference type="EMBL" id="TCS43891.1"/>
    </source>
</evidence>
<keyword evidence="5 9" id="KW-0548">Nucleotidyltransferase</keyword>
<protein>
    <recommendedName>
        <fullName evidence="9">Threonylcarbamoyl-AMP synthase</fullName>
        <shortName evidence="9">TC-AMP synthase</shortName>
        <ecNumber evidence="9">2.7.7.87</ecNumber>
    </recommendedName>
    <alternativeName>
        <fullName evidence="9">L-threonylcarbamoyladenylate synthase</fullName>
    </alternativeName>
    <alternativeName>
        <fullName evidence="9">t(6)A37 threonylcarbamoyladenosine biosynthesis protein TsaC</fullName>
    </alternativeName>
    <alternativeName>
        <fullName evidence="9">tRNA threonylcarbamoyladenosine biosynthesis protein TsaC</fullName>
    </alternativeName>
</protein>
<proteinExistence type="inferred from homology"/>